<accession>A0A7Z7HSK3</accession>
<proteinExistence type="predicted"/>
<keyword evidence="5 6" id="KW-0807">Transducer</keyword>
<sequence>MSDKKLIRNLLAVYLTVVTGCAIVVYFLNDWFHTWLPEFLGISSPMTDVFGAILMITMAFAAQRLVAWLYYGDQEFGMQKLLRELALREEERNASVRQISAELRQIADFNQVLRRQLELIISETEKAAFDIASRLQTIDGVVSDLNAFVASTANASDKLQANSEACIDHNQEMLSTIDSYIKQRLDTTETERSRIEQVVKEIQSLDGLVQLVRNISGQTNLLALNAAIEAARAGEVGRGFAVVADEVRKLSTATDEAVSKISLGIDAVNQSTHAHFEDKLSIDRIEAEKTTLLGFVSQLDNLGNSYQALSDHGSNAMQKIGSSSSQLTSMFMDTLASVQFQDMVRQQIEQIIAALNQLDGHAAALAEHLESGRAEGMDPAFAPLAQQLEQMFERYVMTSQRESHRNALGAPPTEAEATEAAAAKAPPKIELF</sequence>
<evidence type="ECO:0000256" key="3">
    <source>
        <dbReference type="ARBA" id="ARBA00022989"/>
    </source>
</evidence>
<dbReference type="PANTHER" id="PTHR32089">
    <property type="entry name" value="METHYL-ACCEPTING CHEMOTAXIS PROTEIN MCPB"/>
    <property type="match status" value="1"/>
</dbReference>
<feature type="transmembrane region" description="Helical" evidence="8">
    <location>
        <begin position="12"/>
        <end position="29"/>
    </location>
</feature>
<evidence type="ECO:0000256" key="4">
    <source>
        <dbReference type="ARBA" id="ARBA00023136"/>
    </source>
</evidence>
<dbReference type="SUPFAM" id="SSF58104">
    <property type="entry name" value="Methyl-accepting chemotaxis protein (MCP) signaling domain"/>
    <property type="match status" value="1"/>
</dbReference>
<dbReference type="InterPro" id="IPR004089">
    <property type="entry name" value="MCPsignal_dom"/>
</dbReference>
<dbReference type="Gene3D" id="1.10.287.950">
    <property type="entry name" value="Methyl-accepting chemotaxis protein"/>
    <property type="match status" value="1"/>
</dbReference>
<dbReference type="PROSITE" id="PS51257">
    <property type="entry name" value="PROKAR_LIPOPROTEIN"/>
    <property type="match status" value="1"/>
</dbReference>
<evidence type="ECO:0000313" key="10">
    <source>
        <dbReference type="EMBL" id="SMB29398.1"/>
    </source>
</evidence>
<keyword evidence="2 8" id="KW-0812">Transmembrane</keyword>
<evidence type="ECO:0000256" key="8">
    <source>
        <dbReference type="SAM" id="Phobius"/>
    </source>
</evidence>
<evidence type="ECO:0000256" key="2">
    <source>
        <dbReference type="ARBA" id="ARBA00022692"/>
    </source>
</evidence>
<evidence type="ECO:0000256" key="5">
    <source>
        <dbReference type="ARBA" id="ARBA00023224"/>
    </source>
</evidence>
<evidence type="ECO:0000259" key="9">
    <source>
        <dbReference type="PROSITE" id="PS50111"/>
    </source>
</evidence>
<evidence type="ECO:0000313" key="11">
    <source>
        <dbReference type="Proteomes" id="UP000242886"/>
    </source>
</evidence>
<evidence type="ECO:0000256" key="1">
    <source>
        <dbReference type="ARBA" id="ARBA00004141"/>
    </source>
</evidence>
<dbReference type="SMART" id="SM00283">
    <property type="entry name" value="MA"/>
    <property type="match status" value="1"/>
</dbReference>
<reference evidence="10" key="1">
    <citation type="submission" date="2017-03" db="EMBL/GenBank/DDBJ databases">
        <authorList>
            <consortium name="AG Boll"/>
        </authorList>
    </citation>
    <scope>NUCLEOTIDE SEQUENCE [LARGE SCALE GENOMIC DNA]</scope>
    <source>
        <strain evidence="10">Chol</strain>
    </source>
</reference>
<comment type="subcellular location">
    <subcellularLocation>
        <location evidence="1">Membrane</location>
        <topology evidence="1">Multi-pass membrane protein</topology>
    </subcellularLocation>
</comment>
<protein>
    <submittedName>
        <fullName evidence="10">Chemotaxis sensory transducer</fullName>
    </submittedName>
</protein>
<keyword evidence="11" id="KW-1185">Reference proteome</keyword>
<gene>
    <name evidence="10" type="ORF">SDENCHOL_20816</name>
</gene>
<dbReference type="AlphaFoldDB" id="A0A7Z7HSK3"/>
<feature type="transmembrane region" description="Helical" evidence="8">
    <location>
        <begin position="49"/>
        <end position="71"/>
    </location>
</feature>
<feature type="region of interest" description="Disordered" evidence="7">
    <location>
        <begin position="402"/>
        <end position="432"/>
    </location>
</feature>
<dbReference type="PROSITE" id="PS50111">
    <property type="entry name" value="CHEMOTAXIS_TRANSDUC_2"/>
    <property type="match status" value="1"/>
</dbReference>
<keyword evidence="3 8" id="KW-1133">Transmembrane helix</keyword>
<dbReference type="GO" id="GO:0016020">
    <property type="term" value="C:membrane"/>
    <property type="evidence" value="ECO:0007669"/>
    <property type="project" value="UniProtKB-SubCell"/>
</dbReference>
<dbReference type="GO" id="GO:0007165">
    <property type="term" value="P:signal transduction"/>
    <property type="evidence" value="ECO:0007669"/>
    <property type="project" value="UniProtKB-KW"/>
</dbReference>
<dbReference type="EMBL" id="LT837803">
    <property type="protein sequence ID" value="SMB29398.1"/>
    <property type="molecule type" value="Genomic_DNA"/>
</dbReference>
<dbReference type="PANTHER" id="PTHR32089:SF119">
    <property type="entry name" value="METHYL-ACCEPTING CHEMOTAXIS PROTEIN CTPL"/>
    <property type="match status" value="1"/>
</dbReference>
<feature type="domain" description="Methyl-accepting transducer" evidence="9">
    <location>
        <begin position="95"/>
        <end position="273"/>
    </location>
</feature>
<name>A0A7Z7HSK3_9PROT</name>
<evidence type="ECO:0000256" key="7">
    <source>
        <dbReference type="SAM" id="MobiDB-lite"/>
    </source>
</evidence>
<feature type="compositionally biased region" description="Low complexity" evidence="7">
    <location>
        <begin position="410"/>
        <end position="432"/>
    </location>
</feature>
<dbReference type="Proteomes" id="UP000242886">
    <property type="component" value="Chromosome SDENCHOL"/>
</dbReference>
<evidence type="ECO:0000256" key="6">
    <source>
        <dbReference type="PROSITE-ProRule" id="PRU00284"/>
    </source>
</evidence>
<keyword evidence="4 8" id="KW-0472">Membrane</keyword>
<dbReference type="RefSeq" id="WP_154717224.1">
    <property type="nucleotide sequence ID" value="NZ_LT837803.1"/>
</dbReference>
<organism evidence="10 11">
    <name type="scientific">Sterolibacterium denitrificans</name>
    <dbReference type="NCBI Taxonomy" id="157592"/>
    <lineage>
        <taxon>Bacteria</taxon>
        <taxon>Pseudomonadati</taxon>
        <taxon>Pseudomonadota</taxon>
        <taxon>Betaproteobacteria</taxon>
        <taxon>Nitrosomonadales</taxon>
        <taxon>Sterolibacteriaceae</taxon>
        <taxon>Sterolibacterium</taxon>
    </lineage>
</organism>
<dbReference type="Pfam" id="PF00015">
    <property type="entry name" value="MCPsignal"/>
    <property type="match status" value="1"/>
</dbReference>